<comment type="caution">
    <text evidence="7">The sequence shown here is derived from an EMBL/GenBank/DDBJ whole genome shotgun (WGS) entry which is preliminary data.</text>
</comment>
<dbReference type="GO" id="GO:0003735">
    <property type="term" value="F:structural constituent of ribosome"/>
    <property type="evidence" value="ECO:0007669"/>
    <property type="project" value="InterPro"/>
</dbReference>
<evidence type="ECO:0000313" key="7">
    <source>
        <dbReference type="EMBL" id="GAT34861.1"/>
    </source>
</evidence>
<dbReference type="Proteomes" id="UP000076023">
    <property type="component" value="Unassembled WGS sequence"/>
</dbReference>
<dbReference type="HAMAP" id="MF_00374">
    <property type="entry name" value="Ribosomal_uL29"/>
    <property type="match status" value="1"/>
</dbReference>
<protein>
    <recommendedName>
        <fullName evidence="4 5">Large ribosomal subunit protein uL29</fullName>
    </recommendedName>
</protein>
<evidence type="ECO:0000256" key="5">
    <source>
        <dbReference type="HAMAP-Rule" id="MF_00374"/>
    </source>
</evidence>
<dbReference type="GO" id="GO:1990904">
    <property type="term" value="C:ribonucleoprotein complex"/>
    <property type="evidence" value="ECO:0007669"/>
    <property type="project" value="UniProtKB-KW"/>
</dbReference>
<dbReference type="GO" id="GO:0006412">
    <property type="term" value="P:translation"/>
    <property type="evidence" value="ECO:0007669"/>
    <property type="project" value="UniProtKB-UniRule"/>
</dbReference>
<dbReference type="OrthoDB" id="9815192at2"/>
<evidence type="ECO:0000256" key="3">
    <source>
        <dbReference type="ARBA" id="ARBA00023274"/>
    </source>
</evidence>
<dbReference type="AlphaFoldDB" id="A0A146GBV1"/>
<feature type="coiled-coil region" evidence="6">
    <location>
        <begin position="5"/>
        <end position="32"/>
    </location>
</feature>
<evidence type="ECO:0000256" key="2">
    <source>
        <dbReference type="ARBA" id="ARBA00022980"/>
    </source>
</evidence>
<evidence type="ECO:0000256" key="4">
    <source>
        <dbReference type="ARBA" id="ARBA00035204"/>
    </source>
</evidence>
<keyword evidence="2 5" id="KW-0689">Ribosomal protein</keyword>
<dbReference type="EMBL" id="BDCO01000002">
    <property type="protein sequence ID" value="GAT34861.1"/>
    <property type="molecule type" value="Genomic_DNA"/>
</dbReference>
<name>A0A146GBV1_TERSA</name>
<sequence>MSKIADFKELTIKELEARKSELRHEAFNLRIQQQGGQLEKPHLLRSIRRDAARIETVLAEKRNAAKSAK</sequence>
<accession>A0A146GBV1</accession>
<dbReference type="FunFam" id="1.10.287.310:FF:000001">
    <property type="entry name" value="50S ribosomal protein L29"/>
    <property type="match status" value="1"/>
</dbReference>
<dbReference type="STRING" id="690879.TSACC_23295"/>
<evidence type="ECO:0000256" key="6">
    <source>
        <dbReference type="SAM" id="Coils"/>
    </source>
</evidence>
<gene>
    <name evidence="5" type="primary">rpmC</name>
    <name evidence="7" type="ORF">TSACC_23295</name>
</gene>
<dbReference type="InterPro" id="IPR036049">
    <property type="entry name" value="Ribosomal_uL29_sf"/>
</dbReference>
<keyword evidence="3 5" id="KW-0687">Ribonucleoprotein</keyword>
<evidence type="ECO:0000313" key="8">
    <source>
        <dbReference type="Proteomes" id="UP000076023"/>
    </source>
</evidence>
<dbReference type="InterPro" id="IPR001854">
    <property type="entry name" value="Ribosomal_uL29"/>
</dbReference>
<dbReference type="Pfam" id="PF00831">
    <property type="entry name" value="Ribosomal_L29"/>
    <property type="match status" value="1"/>
</dbReference>
<dbReference type="Gene3D" id="1.10.287.310">
    <property type="match status" value="1"/>
</dbReference>
<keyword evidence="8" id="KW-1185">Reference proteome</keyword>
<evidence type="ECO:0000256" key="1">
    <source>
        <dbReference type="ARBA" id="ARBA00009254"/>
    </source>
</evidence>
<proteinExistence type="inferred from homology"/>
<reference evidence="8" key="1">
    <citation type="journal article" date="2017" name="Genome Announc.">
        <title>Draft Genome Sequence of Terrimicrobium sacchariphilum NM-5T, a Facultative Anaerobic Soil Bacterium of the Class Spartobacteria.</title>
        <authorList>
            <person name="Qiu Y.L."/>
            <person name="Tourlousse D.M."/>
            <person name="Matsuura N."/>
            <person name="Ohashi A."/>
            <person name="Sekiguchi Y."/>
        </authorList>
    </citation>
    <scope>NUCLEOTIDE SEQUENCE [LARGE SCALE GENOMIC DNA]</scope>
    <source>
        <strain evidence="8">NM-5</strain>
    </source>
</reference>
<keyword evidence="6" id="KW-0175">Coiled coil</keyword>
<dbReference type="CDD" id="cd00427">
    <property type="entry name" value="Ribosomal_L29_HIP"/>
    <property type="match status" value="1"/>
</dbReference>
<dbReference type="RefSeq" id="WP_075080457.1">
    <property type="nucleotide sequence ID" value="NZ_BDCO01000002.1"/>
</dbReference>
<comment type="similarity">
    <text evidence="1 5">Belongs to the universal ribosomal protein uL29 family.</text>
</comment>
<dbReference type="FunCoup" id="A0A146GBV1">
    <property type="interactions" value="409"/>
</dbReference>
<dbReference type="SUPFAM" id="SSF46561">
    <property type="entry name" value="Ribosomal protein L29 (L29p)"/>
    <property type="match status" value="1"/>
</dbReference>
<dbReference type="GO" id="GO:0005840">
    <property type="term" value="C:ribosome"/>
    <property type="evidence" value="ECO:0007669"/>
    <property type="project" value="UniProtKB-KW"/>
</dbReference>
<dbReference type="NCBIfam" id="TIGR00012">
    <property type="entry name" value="L29"/>
    <property type="match status" value="1"/>
</dbReference>
<organism evidence="7 8">
    <name type="scientific">Terrimicrobium sacchariphilum</name>
    <dbReference type="NCBI Taxonomy" id="690879"/>
    <lineage>
        <taxon>Bacteria</taxon>
        <taxon>Pseudomonadati</taxon>
        <taxon>Verrucomicrobiota</taxon>
        <taxon>Terrimicrobiia</taxon>
        <taxon>Terrimicrobiales</taxon>
        <taxon>Terrimicrobiaceae</taxon>
        <taxon>Terrimicrobium</taxon>
    </lineage>
</organism>
<dbReference type="InParanoid" id="A0A146GBV1"/>